<evidence type="ECO:0000259" key="14">
    <source>
        <dbReference type="PROSITE" id="PS50109"/>
    </source>
</evidence>
<dbReference type="Pfam" id="PF00989">
    <property type="entry name" value="PAS"/>
    <property type="match status" value="2"/>
</dbReference>
<accession>A0A7C9MQV7</accession>
<dbReference type="CDD" id="cd16922">
    <property type="entry name" value="HATPase_EvgS-ArcB-TorS-like"/>
    <property type="match status" value="1"/>
</dbReference>
<dbReference type="GO" id="GO:0006355">
    <property type="term" value="P:regulation of DNA-templated transcription"/>
    <property type="evidence" value="ECO:0007669"/>
    <property type="project" value="InterPro"/>
</dbReference>
<evidence type="ECO:0000256" key="6">
    <source>
        <dbReference type="ARBA" id="ARBA00022692"/>
    </source>
</evidence>
<comment type="caution">
    <text evidence="18">The sequence shown here is derived from an EMBL/GenBank/DDBJ whole genome shotgun (WGS) entry which is preliminary data.</text>
</comment>
<dbReference type="Proteomes" id="UP000482487">
    <property type="component" value="Unassembled WGS sequence"/>
</dbReference>
<evidence type="ECO:0000259" key="15">
    <source>
        <dbReference type="PROSITE" id="PS50110"/>
    </source>
</evidence>
<name>A0A7C9MQV7_9BACT</name>
<evidence type="ECO:0000256" key="8">
    <source>
        <dbReference type="ARBA" id="ARBA00022777"/>
    </source>
</evidence>
<evidence type="ECO:0000256" key="1">
    <source>
        <dbReference type="ARBA" id="ARBA00000085"/>
    </source>
</evidence>
<dbReference type="InterPro" id="IPR001789">
    <property type="entry name" value="Sig_transdc_resp-reg_receiver"/>
</dbReference>
<evidence type="ECO:0000256" key="11">
    <source>
        <dbReference type="ARBA" id="ARBA00023136"/>
    </source>
</evidence>
<dbReference type="CDD" id="cd17546">
    <property type="entry name" value="REC_hyHK_CKI1_RcsC-like"/>
    <property type="match status" value="1"/>
</dbReference>
<gene>
    <name evidence="18" type="ORF">GTA51_17510</name>
</gene>
<dbReference type="InterPro" id="IPR001610">
    <property type="entry name" value="PAC"/>
</dbReference>
<dbReference type="InterPro" id="IPR013767">
    <property type="entry name" value="PAS_fold"/>
</dbReference>
<organism evidence="18 19">
    <name type="scientific">Solidesulfovibrio aerotolerans</name>
    <dbReference type="NCBI Taxonomy" id="295255"/>
    <lineage>
        <taxon>Bacteria</taxon>
        <taxon>Pseudomonadati</taxon>
        <taxon>Thermodesulfobacteriota</taxon>
        <taxon>Desulfovibrionia</taxon>
        <taxon>Desulfovibrionales</taxon>
        <taxon>Desulfovibrionaceae</taxon>
        <taxon>Solidesulfovibrio</taxon>
    </lineage>
</organism>
<feature type="modified residue" description="4-aspartylphosphate" evidence="12">
    <location>
        <position position="605"/>
    </location>
</feature>
<keyword evidence="6 13" id="KW-0812">Transmembrane</keyword>
<dbReference type="SUPFAM" id="SSF47384">
    <property type="entry name" value="Homodimeric domain of signal transducing histidine kinase"/>
    <property type="match status" value="1"/>
</dbReference>
<dbReference type="Gene3D" id="3.30.450.20">
    <property type="entry name" value="PAS domain"/>
    <property type="match status" value="2"/>
</dbReference>
<keyword evidence="9" id="KW-0067">ATP-binding</keyword>
<dbReference type="GO" id="GO:0000155">
    <property type="term" value="F:phosphorelay sensor kinase activity"/>
    <property type="evidence" value="ECO:0007669"/>
    <property type="project" value="InterPro"/>
</dbReference>
<dbReference type="SMART" id="SM00086">
    <property type="entry name" value="PAC"/>
    <property type="match status" value="2"/>
</dbReference>
<sequence length="679" mass="73578">MTSQAGLVGILLVLCAATLGPLLWRRWRRRKSASPCGDDPFLGRVVDTMPDPFFIKDPDHRFFVVNEAFCALAGRSRVNLVGQDAATVFPDAAESASIKNDAMVLACGVEDVAEETVIDADGNRRTFMTRKSLHIDAAGNRYVVGVIRDISTRKRAERQLRESEARYRRIVETANEGIWAVDAHWSTTYVNAVMGTMLGLAPQDMLGRPMLDFLYAEDHERHRALMRREASPPGGGLYERRLRRADGQELWTLIALSSEYDPAGGFAGAFGMFTNITERKRAEESLRLSEARLAAAKEAADAASKSKSEFLANMSHEIRTPLNGLLGMLQILEDTGLDEEQRDCVDTALDSGRRLTRLLTDILDLSRVESGKLELAKAPFALADVMGAIRAVFTTALKNQGLTLETAIAPSVPAKLLGDEGRIRQILLNLVGNAIKFTPAGTITIEAGASPGSTPGTVRLVLGVSDPGIGIPRHMLAEVFAPFTQVDASNTRIHQGAGLGLSIVDRLARLMGGEVRIDSEPGIGTHVLCALELAAAPTEPPHKELVKTTAPQPHLRILLVEDERINRLALGGLLRRHGHTVLEAASGQAALDIFENATVDIVLLDIQMPGMDGLATLAILRDRAIYGDRTDIPVIVVTAHAMTGDRERFLAAGADDYLAKPVEADALQAALARVMRRGE</sequence>
<dbReference type="Gene3D" id="3.40.50.2300">
    <property type="match status" value="1"/>
</dbReference>
<evidence type="ECO:0000259" key="17">
    <source>
        <dbReference type="PROSITE" id="PS50113"/>
    </source>
</evidence>
<dbReference type="OrthoDB" id="9812395at2"/>
<dbReference type="Pfam" id="PF00512">
    <property type="entry name" value="HisKA"/>
    <property type="match status" value="1"/>
</dbReference>
<dbReference type="Pfam" id="PF02518">
    <property type="entry name" value="HATPase_c"/>
    <property type="match status" value="1"/>
</dbReference>
<dbReference type="AlphaFoldDB" id="A0A7C9MQV7"/>
<dbReference type="Gene3D" id="1.10.287.130">
    <property type="match status" value="1"/>
</dbReference>
<feature type="domain" description="Response regulatory" evidence="15">
    <location>
        <begin position="556"/>
        <end position="675"/>
    </location>
</feature>
<feature type="domain" description="PAC" evidence="17">
    <location>
        <begin position="111"/>
        <end position="162"/>
    </location>
</feature>
<dbReference type="NCBIfam" id="TIGR00229">
    <property type="entry name" value="sensory_box"/>
    <property type="match status" value="2"/>
</dbReference>
<comment type="subcellular location">
    <subcellularLocation>
        <location evidence="2">Membrane</location>
    </subcellularLocation>
</comment>
<feature type="domain" description="Histidine kinase" evidence="14">
    <location>
        <begin position="313"/>
        <end position="535"/>
    </location>
</feature>
<dbReference type="InterPro" id="IPR036890">
    <property type="entry name" value="HATPase_C_sf"/>
</dbReference>
<evidence type="ECO:0000256" key="4">
    <source>
        <dbReference type="ARBA" id="ARBA00022553"/>
    </source>
</evidence>
<keyword evidence="8" id="KW-0418">Kinase</keyword>
<dbReference type="PANTHER" id="PTHR45339:SF5">
    <property type="entry name" value="HISTIDINE KINASE"/>
    <property type="match status" value="1"/>
</dbReference>
<dbReference type="SUPFAM" id="SSF52172">
    <property type="entry name" value="CheY-like"/>
    <property type="match status" value="1"/>
</dbReference>
<evidence type="ECO:0000256" key="7">
    <source>
        <dbReference type="ARBA" id="ARBA00022741"/>
    </source>
</evidence>
<protein>
    <recommendedName>
        <fullName evidence="3">histidine kinase</fullName>
        <ecNumber evidence="3">2.7.13.3</ecNumber>
    </recommendedName>
</protein>
<evidence type="ECO:0000256" key="12">
    <source>
        <dbReference type="PROSITE-ProRule" id="PRU00169"/>
    </source>
</evidence>
<keyword evidence="4 12" id="KW-0597">Phosphoprotein</keyword>
<dbReference type="CDD" id="cd00082">
    <property type="entry name" value="HisKA"/>
    <property type="match status" value="1"/>
</dbReference>
<dbReference type="InterPro" id="IPR004358">
    <property type="entry name" value="Sig_transdc_His_kin-like_C"/>
</dbReference>
<keyword evidence="7" id="KW-0547">Nucleotide-binding</keyword>
<dbReference type="InterPro" id="IPR011006">
    <property type="entry name" value="CheY-like_superfamily"/>
</dbReference>
<keyword evidence="11 13" id="KW-0472">Membrane</keyword>
<dbReference type="SUPFAM" id="SSF55785">
    <property type="entry name" value="PYP-like sensor domain (PAS domain)"/>
    <property type="match status" value="2"/>
</dbReference>
<dbReference type="SMART" id="SM00091">
    <property type="entry name" value="PAS"/>
    <property type="match status" value="2"/>
</dbReference>
<dbReference type="SMART" id="SM00388">
    <property type="entry name" value="HisKA"/>
    <property type="match status" value="1"/>
</dbReference>
<dbReference type="InterPro" id="IPR000014">
    <property type="entry name" value="PAS"/>
</dbReference>
<dbReference type="SMART" id="SM00448">
    <property type="entry name" value="REC"/>
    <property type="match status" value="1"/>
</dbReference>
<reference evidence="18 19" key="1">
    <citation type="submission" date="2020-01" db="EMBL/GenBank/DDBJ databases">
        <title>Genome sequence of Desulfovibrio aerotolerans DSM 16695(T).</title>
        <authorList>
            <person name="Karnachuk O."/>
            <person name="Avakyan M."/>
            <person name="Mardanov A."/>
            <person name="Kadnikov V."/>
            <person name="Ravin N."/>
        </authorList>
    </citation>
    <scope>NUCLEOTIDE SEQUENCE [LARGE SCALE GENOMIC DNA]</scope>
    <source>
        <strain evidence="18 19">DSM 16695</strain>
    </source>
</reference>
<keyword evidence="5" id="KW-0808">Transferase</keyword>
<dbReference type="SMART" id="SM00387">
    <property type="entry name" value="HATPase_c"/>
    <property type="match status" value="1"/>
</dbReference>
<dbReference type="PANTHER" id="PTHR45339">
    <property type="entry name" value="HYBRID SIGNAL TRANSDUCTION HISTIDINE KINASE J"/>
    <property type="match status" value="1"/>
</dbReference>
<dbReference type="InterPro" id="IPR035965">
    <property type="entry name" value="PAS-like_dom_sf"/>
</dbReference>
<evidence type="ECO:0000256" key="13">
    <source>
        <dbReference type="SAM" id="Phobius"/>
    </source>
</evidence>
<dbReference type="EMBL" id="WVUD01000046">
    <property type="protein sequence ID" value="MYL84912.1"/>
    <property type="molecule type" value="Genomic_DNA"/>
</dbReference>
<keyword evidence="10 13" id="KW-1133">Transmembrane helix</keyword>
<proteinExistence type="predicted"/>
<dbReference type="PROSITE" id="PS50113">
    <property type="entry name" value="PAC"/>
    <property type="match status" value="2"/>
</dbReference>
<evidence type="ECO:0000256" key="9">
    <source>
        <dbReference type="ARBA" id="ARBA00022840"/>
    </source>
</evidence>
<evidence type="ECO:0000256" key="5">
    <source>
        <dbReference type="ARBA" id="ARBA00022679"/>
    </source>
</evidence>
<dbReference type="GO" id="GO:0016020">
    <property type="term" value="C:membrane"/>
    <property type="evidence" value="ECO:0007669"/>
    <property type="project" value="UniProtKB-SubCell"/>
</dbReference>
<dbReference type="Gene3D" id="3.30.565.10">
    <property type="entry name" value="Histidine kinase-like ATPase, C-terminal domain"/>
    <property type="match status" value="1"/>
</dbReference>
<evidence type="ECO:0000259" key="16">
    <source>
        <dbReference type="PROSITE" id="PS50112"/>
    </source>
</evidence>
<comment type="catalytic activity">
    <reaction evidence="1">
        <text>ATP + protein L-histidine = ADP + protein N-phospho-L-histidine.</text>
        <dbReference type="EC" id="2.7.13.3"/>
    </reaction>
</comment>
<dbReference type="FunFam" id="1.10.287.130:FF:000004">
    <property type="entry name" value="Ethylene receptor 1"/>
    <property type="match status" value="1"/>
</dbReference>
<evidence type="ECO:0000256" key="3">
    <source>
        <dbReference type="ARBA" id="ARBA00012438"/>
    </source>
</evidence>
<dbReference type="RefSeq" id="WP_160963375.1">
    <property type="nucleotide sequence ID" value="NZ_WVUD01000046.1"/>
</dbReference>
<dbReference type="PROSITE" id="PS50110">
    <property type="entry name" value="RESPONSE_REGULATORY"/>
    <property type="match status" value="1"/>
</dbReference>
<evidence type="ECO:0000313" key="18">
    <source>
        <dbReference type="EMBL" id="MYL84912.1"/>
    </source>
</evidence>
<dbReference type="PRINTS" id="PR00344">
    <property type="entry name" value="BCTRLSENSOR"/>
</dbReference>
<dbReference type="FunFam" id="3.30.565.10:FF:000010">
    <property type="entry name" value="Sensor histidine kinase RcsC"/>
    <property type="match status" value="1"/>
</dbReference>
<dbReference type="EC" id="2.7.13.3" evidence="3"/>
<dbReference type="InterPro" id="IPR005467">
    <property type="entry name" value="His_kinase_dom"/>
</dbReference>
<dbReference type="InterPro" id="IPR003594">
    <property type="entry name" value="HATPase_dom"/>
</dbReference>
<evidence type="ECO:0000256" key="2">
    <source>
        <dbReference type="ARBA" id="ARBA00004370"/>
    </source>
</evidence>
<dbReference type="Pfam" id="PF00072">
    <property type="entry name" value="Response_reg"/>
    <property type="match status" value="1"/>
</dbReference>
<dbReference type="PROSITE" id="PS50112">
    <property type="entry name" value="PAS"/>
    <property type="match status" value="2"/>
</dbReference>
<feature type="transmembrane region" description="Helical" evidence="13">
    <location>
        <begin position="6"/>
        <end position="24"/>
    </location>
</feature>
<dbReference type="GO" id="GO:0005524">
    <property type="term" value="F:ATP binding"/>
    <property type="evidence" value="ECO:0007669"/>
    <property type="project" value="UniProtKB-KW"/>
</dbReference>
<dbReference type="CDD" id="cd00130">
    <property type="entry name" value="PAS"/>
    <property type="match status" value="2"/>
</dbReference>
<dbReference type="InterPro" id="IPR000700">
    <property type="entry name" value="PAS-assoc_C"/>
</dbReference>
<dbReference type="SUPFAM" id="SSF55874">
    <property type="entry name" value="ATPase domain of HSP90 chaperone/DNA topoisomerase II/histidine kinase"/>
    <property type="match status" value="1"/>
</dbReference>
<feature type="domain" description="PAS" evidence="16">
    <location>
        <begin position="163"/>
        <end position="233"/>
    </location>
</feature>
<feature type="domain" description="PAS" evidence="16">
    <location>
        <begin position="38"/>
        <end position="91"/>
    </location>
</feature>
<dbReference type="InterPro" id="IPR003661">
    <property type="entry name" value="HisK_dim/P_dom"/>
</dbReference>
<keyword evidence="19" id="KW-1185">Reference proteome</keyword>
<dbReference type="PROSITE" id="PS50109">
    <property type="entry name" value="HIS_KIN"/>
    <property type="match status" value="1"/>
</dbReference>
<evidence type="ECO:0000313" key="19">
    <source>
        <dbReference type="Proteomes" id="UP000482487"/>
    </source>
</evidence>
<dbReference type="InterPro" id="IPR036097">
    <property type="entry name" value="HisK_dim/P_sf"/>
</dbReference>
<feature type="domain" description="PAC" evidence="17">
    <location>
        <begin position="236"/>
        <end position="288"/>
    </location>
</feature>
<evidence type="ECO:0000256" key="10">
    <source>
        <dbReference type="ARBA" id="ARBA00022989"/>
    </source>
</evidence>